<feature type="transmembrane region" description="Helical" evidence="8">
    <location>
        <begin position="100"/>
        <end position="117"/>
    </location>
</feature>
<protein>
    <submittedName>
        <fullName evidence="9">AEC family transporter</fullName>
    </submittedName>
</protein>
<keyword evidence="7 8" id="KW-0472">Membrane</keyword>
<feature type="transmembrane region" description="Helical" evidence="8">
    <location>
        <begin position="298"/>
        <end position="318"/>
    </location>
</feature>
<evidence type="ECO:0000313" key="9">
    <source>
        <dbReference type="EMBL" id="MBC3536138.1"/>
    </source>
</evidence>
<keyword evidence="6 8" id="KW-1133">Transmembrane helix</keyword>
<feature type="transmembrane region" description="Helical" evidence="8">
    <location>
        <begin position="69"/>
        <end position="88"/>
    </location>
</feature>
<comment type="subcellular location">
    <subcellularLocation>
        <location evidence="1">Cell membrane</location>
        <topology evidence="1">Multi-pass membrane protein</topology>
    </subcellularLocation>
</comment>
<comment type="caution">
    <text evidence="9">The sequence shown here is derived from an EMBL/GenBank/DDBJ whole genome shotgun (WGS) entry which is preliminary data.</text>
</comment>
<dbReference type="Gene3D" id="1.20.1530.20">
    <property type="match status" value="1"/>
</dbReference>
<dbReference type="Pfam" id="PF03547">
    <property type="entry name" value="Mem_trans"/>
    <property type="match status" value="1"/>
</dbReference>
<feature type="transmembrane region" description="Helical" evidence="8">
    <location>
        <begin position="236"/>
        <end position="257"/>
    </location>
</feature>
<comment type="similarity">
    <text evidence="2">Belongs to the auxin efflux carrier (TC 2.A.69) family.</text>
</comment>
<dbReference type="PANTHER" id="PTHR36838">
    <property type="entry name" value="AUXIN EFFLUX CARRIER FAMILY PROTEIN"/>
    <property type="match status" value="1"/>
</dbReference>
<feature type="transmembrane region" description="Helical" evidence="8">
    <location>
        <begin position="129"/>
        <end position="150"/>
    </location>
</feature>
<feature type="transmembrane region" description="Helical" evidence="8">
    <location>
        <begin position="6"/>
        <end position="24"/>
    </location>
</feature>
<evidence type="ECO:0000256" key="1">
    <source>
        <dbReference type="ARBA" id="ARBA00004651"/>
    </source>
</evidence>
<evidence type="ECO:0000256" key="5">
    <source>
        <dbReference type="ARBA" id="ARBA00022692"/>
    </source>
</evidence>
<dbReference type="InterPro" id="IPR004776">
    <property type="entry name" value="Mem_transp_PIN-like"/>
</dbReference>
<keyword evidence="5 8" id="KW-0812">Transmembrane</keyword>
<gene>
    <name evidence="9" type="ORF">H8J70_02545</name>
</gene>
<keyword evidence="4" id="KW-1003">Cell membrane</keyword>
<dbReference type="PANTHER" id="PTHR36838:SF1">
    <property type="entry name" value="SLR1864 PROTEIN"/>
    <property type="match status" value="1"/>
</dbReference>
<evidence type="ECO:0000256" key="4">
    <source>
        <dbReference type="ARBA" id="ARBA00022475"/>
    </source>
</evidence>
<keyword evidence="10" id="KW-1185">Reference proteome</keyword>
<evidence type="ECO:0000256" key="2">
    <source>
        <dbReference type="ARBA" id="ARBA00010145"/>
    </source>
</evidence>
<name>A0ABR6VGE7_9FIRM</name>
<reference evidence="9 10" key="1">
    <citation type="submission" date="2020-08" db="EMBL/GenBank/DDBJ databases">
        <authorList>
            <person name="Liu C."/>
            <person name="Sun Q."/>
        </authorList>
    </citation>
    <scope>NUCLEOTIDE SEQUENCE [LARGE SCALE GENOMIC DNA]</scope>
    <source>
        <strain evidence="9 10">NSJ-59</strain>
    </source>
</reference>
<evidence type="ECO:0000256" key="7">
    <source>
        <dbReference type="ARBA" id="ARBA00023136"/>
    </source>
</evidence>
<evidence type="ECO:0000256" key="3">
    <source>
        <dbReference type="ARBA" id="ARBA00022448"/>
    </source>
</evidence>
<dbReference type="RefSeq" id="WP_186502297.1">
    <property type="nucleotide sequence ID" value="NZ_JACOGK010000005.1"/>
</dbReference>
<feature type="transmembrane region" description="Helical" evidence="8">
    <location>
        <begin position="198"/>
        <end position="215"/>
    </location>
</feature>
<sequence>MAFLASIQGVIPILLIILLGYEMQDRHFVSDDFTDNVSKIIMNIALPAAVFASMVKYMSLDMLGSLSEGITLVGISVLLWYGLGWVWAKITHVPAGRNGSFVAAVANTNTLFIGWPLNLALFGEQAMPYFLAYFFFCNISCWTIGAFLVAEDPVLSYRQKVRRHFDLKKLVPPPLVSCVVAFAFLLTGITLPDALLNTFNYVGSLVTPLSLLYIGMTLQKAGIRNISLDRDTVAGFTGRLILAPAVMAAVLIVGQRFLGPMSALEFDTYIVQSSLPIMAVLPIMANEAHGDVRYATSMVTASTVLFAAVIPLVVLVLGV</sequence>
<evidence type="ECO:0000313" key="10">
    <source>
        <dbReference type="Proteomes" id="UP000606870"/>
    </source>
</evidence>
<dbReference type="Proteomes" id="UP000606870">
    <property type="component" value="Unassembled WGS sequence"/>
</dbReference>
<keyword evidence="3" id="KW-0813">Transport</keyword>
<dbReference type="InterPro" id="IPR038770">
    <property type="entry name" value="Na+/solute_symporter_sf"/>
</dbReference>
<evidence type="ECO:0000256" key="8">
    <source>
        <dbReference type="SAM" id="Phobius"/>
    </source>
</evidence>
<evidence type="ECO:0000256" key="6">
    <source>
        <dbReference type="ARBA" id="ARBA00022989"/>
    </source>
</evidence>
<accession>A0ABR6VGE7</accession>
<dbReference type="EMBL" id="JACOGK010000005">
    <property type="protein sequence ID" value="MBC3536138.1"/>
    <property type="molecule type" value="Genomic_DNA"/>
</dbReference>
<feature type="transmembrane region" description="Helical" evidence="8">
    <location>
        <begin position="170"/>
        <end position="192"/>
    </location>
</feature>
<organism evidence="9 10">
    <name type="scientific">Megasphaera hominis</name>
    <dbReference type="NCBI Taxonomy" id="159836"/>
    <lineage>
        <taxon>Bacteria</taxon>
        <taxon>Bacillati</taxon>
        <taxon>Bacillota</taxon>
        <taxon>Negativicutes</taxon>
        <taxon>Veillonellales</taxon>
        <taxon>Veillonellaceae</taxon>
        <taxon>Megasphaera</taxon>
    </lineage>
</organism>
<feature type="transmembrane region" description="Helical" evidence="8">
    <location>
        <begin position="36"/>
        <end position="57"/>
    </location>
</feature>
<proteinExistence type="inferred from homology"/>